<accession>A0A3S2VQ11</accession>
<comment type="caution">
    <text evidence="3">The sequence shown here is derived from an EMBL/GenBank/DDBJ whole genome shotgun (WGS) entry which is preliminary data.</text>
</comment>
<gene>
    <name evidence="3" type="ORF">EOI86_13825</name>
</gene>
<organism evidence="3 4">
    <name type="scientific">Hwanghaeella grinnelliae</name>
    <dbReference type="NCBI Taxonomy" id="2500179"/>
    <lineage>
        <taxon>Bacteria</taxon>
        <taxon>Pseudomonadati</taxon>
        <taxon>Pseudomonadota</taxon>
        <taxon>Alphaproteobacteria</taxon>
        <taxon>Rhodospirillales</taxon>
        <taxon>Rhodospirillaceae</taxon>
        <taxon>Hwanghaeella</taxon>
    </lineage>
</organism>
<reference evidence="4" key="1">
    <citation type="submission" date="2019-01" db="EMBL/GenBank/DDBJ databases">
        <title>Gri0909 isolated from a small marine red alga.</title>
        <authorList>
            <person name="Kim J."/>
            <person name="Jeong S.E."/>
            <person name="Jeon C.O."/>
        </authorList>
    </citation>
    <scope>NUCLEOTIDE SEQUENCE [LARGE SCALE GENOMIC DNA]</scope>
    <source>
        <strain evidence="4">Gri0909</strain>
    </source>
</reference>
<dbReference type="Proteomes" id="UP000287447">
    <property type="component" value="Unassembled WGS sequence"/>
</dbReference>
<feature type="chain" id="PRO_5018547046" evidence="1">
    <location>
        <begin position="35"/>
        <end position="217"/>
    </location>
</feature>
<feature type="signal peptide" evidence="1">
    <location>
        <begin position="1"/>
        <end position="34"/>
    </location>
</feature>
<dbReference type="EMBL" id="SADE01000002">
    <property type="protein sequence ID" value="RVU36289.1"/>
    <property type="molecule type" value="Genomic_DNA"/>
</dbReference>
<name>A0A3S2VQ11_9PROT</name>
<protein>
    <submittedName>
        <fullName evidence="3">BON domain-containing protein</fullName>
    </submittedName>
</protein>
<dbReference type="AlphaFoldDB" id="A0A3S2VQ11"/>
<evidence type="ECO:0000259" key="2">
    <source>
        <dbReference type="PROSITE" id="PS50914"/>
    </source>
</evidence>
<evidence type="ECO:0000313" key="3">
    <source>
        <dbReference type="EMBL" id="RVU36289.1"/>
    </source>
</evidence>
<keyword evidence="4" id="KW-1185">Reference proteome</keyword>
<feature type="domain" description="BON" evidence="2">
    <location>
        <begin position="142"/>
        <end position="211"/>
    </location>
</feature>
<dbReference type="Pfam" id="PF04972">
    <property type="entry name" value="BON"/>
    <property type="match status" value="2"/>
</dbReference>
<proteinExistence type="predicted"/>
<dbReference type="PANTHER" id="PTHR34606">
    <property type="entry name" value="BON DOMAIN-CONTAINING PROTEIN"/>
    <property type="match status" value="1"/>
</dbReference>
<dbReference type="InterPro" id="IPR051686">
    <property type="entry name" value="Lipoprotein_DolP"/>
</dbReference>
<evidence type="ECO:0000313" key="4">
    <source>
        <dbReference type="Proteomes" id="UP000287447"/>
    </source>
</evidence>
<dbReference type="PROSITE" id="PS50914">
    <property type="entry name" value="BON"/>
    <property type="match status" value="2"/>
</dbReference>
<dbReference type="InterPro" id="IPR007055">
    <property type="entry name" value="BON_dom"/>
</dbReference>
<sequence>MAHCSTFIFRTHAMRHSSSCLVLAAVLALPLSLAGCTPVGVAVGAGATVGSVALEERGFEQGVKDRVTEAAISKSLFDYNLDAFADVGVEVVEGRVLLTGRVDKPEHRVEAVRFAWQEEEVVEVINEIRVGTSDDALADRGKDAWIATQLRTKITLDSQVKAVNYSAEVVDGTIYLFGIAQNESELKRVVAHARTIENVRRIVPDYVRMKDDPSRAG</sequence>
<feature type="domain" description="BON" evidence="2">
    <location>
        <begin position="64"/>
        <end position="132"/>
    </location>
</feature>
<evidence type="ECO:0000256" key="1">
    <source>
        <dbReference type="SAM" id="SignalP"/>
    </source>
</evidence>
<dbReference type="Gene3D" id="3.30.1340.30">
    <property type="match status" value="1"/>
</dbReference>
<dbReference type="PANTHER" id="PTHR34606:SF15">
    <property type="entry name" value="BON DOMAIN-CONTAINING PROTEIN"/>
    <property type="match status" value="1"/>
</dbReference>
<keyword evidence="1" id="KW-0732">Signal</keyword>